<reference evidence="24" key="1">
    <citation type="submission" date="2020-11" db="EMBL/GenBank/DDBJ databases">
        <authorList>
            <person name="Tran Van P."/>
        </authorList>
    </citation>
    <scope>NUCLEOTIDE SEQUENCE</scope>
</reference>
<dbReference type="NCBIfam" id="TIGR00567">
    <property type="entry name" value="3mg"/>
    <property type="match status" value="1"/>
</dbReference>
<dbReference type="HAMAP" id="MF_00527">
    <property type="entry name" value="3MGH"/>
    <property type="match status" value="1"/>
</dbReference>
<dbReference type="PROSITE" id="PS00678">
    <property type="entry name" value="WD_REPEATS_1"/>
    <property type="match status" value="1"/>
</dbReference>
<dbReference type="InterPro" id="IPR011034">
    <property type="entry name" value="Formyl_transferase-like_C_sf"/>
</dbReference>
<protein>
    <recommendedName>
        <fullName evidence="15">DNA-3-methyladenine glycosylase</fullName>
        <ecNumber evidence="6">3.2.2.21</ecNumber>
    </recommendedName>
    <alternativeName>
        <fullName evidence="16">3-alkyladenine DNA glycosylase</fullName>
    </alternativeName>
    <alternativeName>
        <fullName evidence="13">3-methyladenine DNA glycosidase</fullName>
    </alternativeName>
    <alternativeName>
        <fullName evidence="18">ADPG</fullName>
    </alternativeName>
    <alternativeName>
        <fullName evidence="17">N-methylpurine-DNA glycosylase</fullName>
    </alternativeName>
</protein>
<dbReference type="InterPro" id="IPR015943">
    <property type="entry name" value="WD40/YVTN_repeat-like_dom_sf"/>
</dbReference>
<keyword evidence="25" id="KW-1185">Reference proteome</keyword>
<evidence type="ECO:0000256" key="8">
    <source>
        <dbReference type="ARBA" id="ARBA00022737"/>
    </source>
</evidence>
<evidence type="ECO:0000256" key="1">
    <source>
        <dbReference type="ARBA" id="ARBA00000086"/>
    </source>
</evidence>
<dbReference type="Pfam" id="PF00400">
    <property type="entry name" value="WD40"/>
    <property type="match status" value="3"/>
</dbReference>
<dbReference type="Gene3D" id="2.130.10.10">
    <property type="entry name" value="YVTN repeat-like/Quinoprotein amine dehydrogenase"/>
    <property type="match status" value="1"/>
</dbReference>
<dbReference type="Gene3D" id="3.10.300.10">
    <property type="entry name" value="Methylpurine-DNA glycosylase (MPG)"/>
    <property type="match status" value="1"/>
</dbReference>
<evidence type="ECO:0000256" key="11">
    <source>
        <dbReference type="ARBA" id="ARBA00023204"/>
    </source>
</evidence>
<dbReference type="PANTHER" id="PTHR19861">
    <property type="entry name" value="WD40 REPEAT PROTEIN SWD2"/>
    <property type="match status" value="1"/>
</dbReference>
<evidence type="ECO:0000256" key="5">
    <source>
        <dbReference type="ARBA" id="ARBA00009232"/>
    </source>
</evidence>
<evidence type="ECO:0000313" key="25">
    <source>
        <dbReference type="Proteomes" id="UP000678499"/>
    </source>
</evidence>
<evidence type="ECO:0000256" key="4">
    <source>
        <dbReference type="ARBA" id="ARBA00005616"/>
    </source>
</evidence>
<dbReference type="EMBL" id="CAJPEX010000950">
    <property type="protein sequence ID" value="CAG0917747.1"/>
    <property type="molecule type" value="Genomic_DNA"/>
</dbReference>
<keyword evidence="10" id="KW-0378">Hydrolase</keyword>
<dbReference type="GO" id="GO:0003905">
    <property type="term" value="F:alkylbase DNA N-glycosylase activity"/>
    <property type="evidence" value="ECO:0007669"/>
    <property type="project" value="UniProtKB-EC"/>
</dbReference>
<keyword evidence="22" id="KW-1133">Transmembrane helix</keyword>
<dbReference type="InterPro" id="IPR057534">
    <property type="entry name" value="MXRA7_helical"/>
</dbReference>
<dbReference type="Proteomes" id="UP000678499">
    <property type="component" value="Unassembled WGS sequence"/>
</dbReference>
<dbReference type="Pfam" id="PF02245">
    <property type="entry name" value="Pur_DNA_glyco"/>
    <property type="match status" value="1"/>
</dbReference>
<evidence type="ECO:0000256" key="2">
    <source>
        <dbReference type="ARBA" id="ARBA00002421"/>
    </source>
</evidence>
<dbReference type="PROSITE" id="PS50082">
    <property type="entry name" value="WD_REPEATS_2"/>
    <property type="match status" value="3"/>
</dbReference>
<comment type="subcellular location">
    <subcellularLocation>
        <location evidence="3">Nucleus</location>
    </subcellularLocation>
</comment>
<feature type="transmembrane region" description="Helical" evidence="22">
    <location>
        <begin position="868"/>
        <end position="888"/>
    </location>
</feature>
<comment type="catalytic activity">
    <reaction evidence="1">
        <text>Hydrolysis of alkylated DNA, releasing 3-methyladenine, 3-methylguanine, 7-methylguanine and 7-methyladenine.</text>
        <dbReference type="EC" id="3.2.2.21"/>
    </reaction>
</comment>
<feature type="coiled-coil region" evidence="20">
    <location>
        <begin position="690"/>
        <end position="722"/>
    </location>
</feature>
<feature type="repeat" description="WD" evidence="19">
    <location>
        <begin position="133"/>
        <end position="165"/>
    </location>
</feature>
<evidence type="ECO:0000256" key="21">
    <source>
        <dbReference type="SAM" id="MobiDB-lite"/>
    </source>
</evidence>
<dbReference type="GO" id="GO:0016070">
    <property type="term" value="P:RNA metabolic process"/>
    <property type="evidence" value="ECO:0007669"/>
    <property type="project" value="UniProtKB-ARBA"/>
</dbReference>
<name>A0A7R9BP60_9CRUS</name>
<dbReference type="GO" id="GO:0003677">
    <property type="term" value="F:DNA binding"/>
    <property type="evidence" value="ECO:0007669"/>
    <property type="project" value="InterPro"/>
</dbReference>
<evidence type="ECO:0000256" key="3">
    <source>
        <dbReference type="ARBA" id="ARBA00004123"/>
    </source>
</evidence>
<evidence type="ECO:0000259" key="23">
    <source>
        <dbReference type="Pfam" id="PF25473"/>
    </source>
</evidence>
<evidence type="ECO:0000256" key="22">
    <source>
        <dbReference type="SAM" id="Phobius"/>
    </source>
</evidence>
<dbReference type="SUPFAM" id="SSF50978">
    <property type="entry name" value="WD40 repeat-like"/>
    <property type="match status" value="1"/>
</dbReference>
<keyword evidence="12" id="KW-0539">Nucleus</keyword>
<organism evidence="24">
    <name type="scientific">Notodromas monacha</name>
    <dbReference type="NCBI Taxonomy" id="399045"/>
    <lineage>
        <taxon>Eukaryota</taxon>
        <taxon>Metazoa</taxon>
        <taxon>Ecdysozoa</taxon>
        <taxon>Arthropoda</taxon>
        <taxon>Crustacea</taxon>
        <taxon>Oligostraca</taxon>
        <taxon>Ostracoda</taxon>
        <taxon>Podocopa</taxon>
        <taxon>Podocopida</taxon>
        <taxon>Cypridocopina</taxon>
        <taxon>Cypridoidea</taxon>
        <taxon>Cyprididae</taxon>
        <taxon>Notodromas</taxon>
    </lineage>
</organism>
<evidence type="ECO:0000256" key="18">
    <source>
        <dbReference type="ARBA" id="ARBA00082988"/>
    </source>
</evidence>
<dbReference type="InterPro" id="IPR036995">
    <property type="entry name" value="MPG_sf"/>
</dbReference>
<gene>
    <name evidence="24" type="ORF">NMOB1V02_LOCUS5325</name>
</gene>
<dbReference type="InterPro" id="IPR003180">
    <property type="entry name" value="MPG"/>
</dbReference>
<keyword evidence="11" id="KW-0234">DNA repair</keyword>
<dbReference type="SUPFAM" id="SSF50486">
    <property type="entry name" value="FMT C-terminal domain-like"/>
    <property type="match status" value="1"/>
</dbReference>
<dbReference type="CDD" id="cd00540">
    <property type="entry name" value="AAG"/>
    <property type="match status" value="1"/>
</dbReference>
<dbReference type="Pfam" id="PF25473">
    <property type="entry name" value="MXRA7_helical"/>
    <property type="match status" value="1"/>
</dbReference>
<evidence type="ECO:0000313" key="24">
    <source>
        <dbReference type="EMBL" id="CAD7277595.1"/>
    </source>
</evidence>
<evidence type="ECO:0000256" key="10">
    <source>
        <dbReference type="ARBA" id="ARBA00022801"/>
    </source>
</evidence>
<evidence type="ECO:0000256" key="13">
    <source>
        <dbReference type="ARBA" id="ARBA00033426"/>
    </source>
</evidence>
<dbReference type="OrthoDB" id="6353017at2759"/>
<dbReference type="InterPro" id="IPR001680">
    <property type="entry name" value="WD40_rpt"/>
</dbReference>
<evidence type="ECO:0000256" key="15">
    <source>
        <dbReference type="ARBA" id="ARBA00068926"/>
    </source>
</evidence>
<dbReference type="InterPro" id="IPR019775">
    <property type="entry name" value="WD40_repeat_CS"/>
</dbReference>
<evidence type="ECO:0000256" key="14">
    <source>
        <dbReference type="ARBA" id="ARBA00066187"/>
    </source>
</evidence>
<dbReference type="EC" id="3.2.2.21" evidence="6"/>
<keyword evidence="22" id="KW-0472">Membrane</keyword>
<dbReference type="PANTHER" id="PTHR19861:SF0">
    <property type="entry name" value="WD REPEAT-CONTAINING PROTEIN 82"/>
    <property type="match status" value="1"/>
</dbReference>
<feature type="region of interest" description="Disordered" evidence="21">
    <location>
        <begin position="83"/>
        <end position="115"/>
    </location>
</feature>
<evidence type="ECO:0000256" key="7">
    <source>
        <dbReference type="ARBA" id="ARBA00022574"/>
    </source>
</evidence>
<evidence type="ECO:0000256" key="16">
    <source>
        <dbReference type="ARBA" id="ARBA00076879"/>
    </source>
</evidence>
<dbReference type="InterPro" id="IPR036322">
    <property type="entry name" value="WD40_repeat_dom_sf"/>
</dbReference>
<dbReference type="GO" id="GO:0003682">
    <property type="term" value="F:chromatin binding"/>
    <property type="evidence" value="ECO:0007669"/>
    <property type="project" value="TreeGrafter"/>
</dbReference>
<keyword evidence="20" id="KW-0175">Coiled coil</keyword>
<feature type="repeat" description="WD" evidence="19">
    <location>
        <begin position="364"/>
        <end position="393"/>
    </location>
</feature>
<evidence type="ECO:0000256" key="19">
    <source>
        <dbReference type="PROSITE-ProRule" id="PRU00221"/>
    </source>
</evidence>
<keyword evidence="9" id="KW-0227">DNA damage</keyword>
<dbReference type="CDD" id="cd00200">
    <property type="entry name" value="WD40"/>
    <property type="match status" value="1"/>
</dbReference>
<keyword evidence="7 19" id="KW-0853">WD repeat</keyword>
<comment type="similarity">
    <text evidence="4">Belongs to the WD repeat SWD2 family.</text>
</comment>
<dbReference type="InterPro" id="IPR037867">
    <property type="entry name" value="Swd2/WDR82"/>
</dbReference>
<evidence type="ECO:0000256" key="9">
    <source>
        <dbReference type="ARBA" id="ARBA00022763"/>
    </source>
</evidence>
<dbReference type="SMART" id="SM00320">
    <property type="entry name" value="WD40"/>
    <property type="match status" value="5"/>
</dbReference>
<keyword evidence="8" id="KW-0677">Repeat</keyword>
<evidence type="ECO:0000256" key="12">
    <source>
        <dbReference type="ARBA" id="ARBA00023242"/>
    </source>
</evidence>
<comment type="function">
    <text evidence="2">Hydrolysis of the deoxyribose N-glycosidic bond to excise 3-methyladenine, and 7-methylguanine from the damaged DNA polymer formed by alkylation lesions.</text>
</comment>
<comment type="similarity">
    <text evidence="5">Belongs to the DNA glycosylase MPG family.</text>
</comment>
<accession>A0A7R9BP60</accession>
<keyword evidence="22" id="KW-0812">Transmembrane</keyword>
<feature type="repeat" description="WD" evidence="19">
    <location>
        <begin position="219"/>
        <end position="260"/>
    </location>
</feature>
<dbReference type="EMBL" id="OA882987">
    <property type="protein sequence ID" value="CAD7277595.1"/>
    <property type="molecule type" value="Genomic_DNA"/>
</dbReference>
<sequence>MSSASEQPVMFILVKDALLTFRLTRFRLSEPVRSASNESLEEDRSTGFSADRFNWETDNKSAVIAPTPRPRLILHARTHFRYSASRRRRSSGDERVAARDAMGPRRPSGDQDDACKLPMTNDTFQRFHVAKTFHEHASAINSMCFADNGDYLVTSSEDDQIVLYDAQRCMIKKTIFSKKYGADLVMFTHDVKTAIHASNKNDHTIRMLLLTENRYLRYFEGHQGKLTSLRMSPKQDMFVSASEDKTVRLWDTRSTNSQGILSLPCVPAVDFDPEGLAIVIAGDNRRLYMHDIRTIDRPPFSTFNYEEKITGDWTGVKFSPNGRYVMIMTTTMIGVVDAYDGRLLCNFNEHRANVNSNLAAEACFSPSSGHIFSGSPDGYLYIWNVREDSCIAKLSAAGTSPITTMKFCPTAMLLASSYTATRAGFSVSFRNLSGLKGIWVSSSWSSVRASGGKFSVAMERLGLEFYAQNCEDVARGLLGKVLVRKLPDGDLLRGVIVETEGYLGIHDRCSHSYGSKKTDRTKPMFMAPGTTYVYHIYGKYFCFNISSGGDGAAVLIRAVEPVAGFSFMRSMRFNSLKPLPGKFRKELKQAKLCDGPSKLCCSYAFTKKEFNAVDLSVSESVWIEPGDDVPKEKIVTCKRIGVESYGYEWSSKPLRFYIHGNPAVSNKEKDEVPKDKSVRKDVRKRPVKAVAKAEEMTETEKRQEKQIEKEQLQEIYRLMKSEDEKFGKISMSDVVFPSCDIERSTSYSRMKSLFATVVIFVGFLSFFDHANAINCMNCWGKESCEKPQTTECAKVISRCLTVFLDKNMEDLKYKGCAPPGSSDSLGCDEMLGSSADFLEKVFNTKVPRGYQCTCTGDYCNGAARAGGLSASALIALLAVNGFVAFRYIF</sequence>
<dbReference type="FunFam" id="3.10.300.10:FF:000001">
    <property type="entry name" value="Putative 3-methyladenine DNA glycosylase"/>
    <property type="match status" value="1"/>
</dbReference>
<dbReference type="AlphaFoldDB" id="A0A7R9BP60"/>
<proteinExistence type="inferred from homology"/>
<evidence type="ECO:0000256" key="6">
    <source>
        <dbReference type="ARBA" id="ARBA00012000"/>
    </source>
</evidence>
<dbReference type="PROSITE" id="PS50294">
    <property type="entry name" value="WD_REPEATS_REGION"/>
    <property type="match status" value="2"/>
</dbReference>
<comment type="subunit">
    <text evidence="14">Binds MBD1. Binds SSBP1.</text>
</comment>
<dbReference type="GO" id="GO:0048188">
    <property type="term" value="C:Set1C/COMPASS complex"/>
    <property type="evidence" value="ECO:0007669"/>
    <property type="project" value="TreeGrafter"/>
</dbReference>
<dbReference type="GO" id="GO:0006284">
    <property type="term" value="P:base-excision repair"/>
    <property type="evidence" value="ECO:0007669"/>
    <property type="project" value="InterPro"/>
</dbReference>
<feature type="domain" description="Matrix-remodeling-associated protein 7 helical" evidence="23">
    <location>
        <begin position="688"/>
        <end position="734"/>
    </location>
</feature>
<evidence type="ECO:0000256" key="20">
    <source>
        <dbReference type="SAM" id="Coils"/>
    </source>
</evidence>
<evidence type="ECO:0000256" key="17">
    <source>
        <dbReference type="ARBA" id="ARBA00078171"/>
    </source>
</evidence>